<dbReference type="OrthoDB" id="9791143at2"/>
<dbReference type="EMBL" id="BFFO01000005">
    <property type="protein sequence ID" value="GBG96899.1"/>
    <property type="molecule type" value="Genomic_DNA"/>
</dbReference>
<keyword evidence="3" id="KW-0804">Transcription</keyword>
<evidence type="ECO:0000259" key="4">
    <source>
        <dbReference type="PROSITE" id="PS51118"/>
    </source>
</evidence>
<proteinExistence type="predicted"/>
<keyword evidence="6" id="KW-1185">Reference proteome</keyword>
<dbReference type="PROSITE" id="PS51118">
    <property type="entry name" value="HTH_HXLR"/>
    <property type="match status" value="1"/>
</dbReference>
<feature type="domain" description="HTH hxlR-type" evidence="4">
    <location>
        <begin position="9"/>
        <end position="103"/>
    </location>
</feature>
<accession>A0A2R5HFR7</accession>
<dbReference type="InterPro" id="IPR036390">
    <property type="entry name" value="WH_DNA-bd_sf"/>
</dbReference>
<evidence type="ECO:0000256" key="1">
    <source>
        <dbReference type="ARBA" id="ARBA00023015"/>
    </source>
</evidence>
<protein>
    <submittedName>
        <fullName evidence="5">MarR family transcriptional regulator</fullName>
    </submittedName>
</protein>
<evidence type="ECO:0000256" key="2">
    <source>
        <dbReference type="ARBA" id="ARBA00023125"/>
    </source>
</evidence>
<evidence type="ECO:0000313" key="5">
    <source>
        <dbReference type="EMBL" id="GBG96899.1"/>
    </source>
</evidence>
<dbReference type="SUPFAM" id="SSF46785">
    <property type="entry name" value="Winged helix' DNA-binding domain"/>
    <property type="match status" value="1"/>
</dbReference>
<dbReference type="InterPro" id="IPR002577">
    <property type="entry name" value="HTH_HxlR"/>
</dbReference>
<dbReference type="Gene3D" id="1.10.10.10">
    <property type="entry name" value="Winged helix-like DNA-binding domain superfamily/Winged helix DNA-binding domain"/>
    <property type="match status" value="1"/>
</dbReference>
<keyword evidence="1" id="KW-0805">Transcription regulation</keyword>
<reference evidence="5 6" key="1">
    <citation type="journal article" date="2018" name="Genome Announc.">
        <title>Draft Genome Sequence of Lactococcus sp. Strain NtB2 (JCM 32569), Isolated from the Gut of the Higher Termite Nasutitermes takasagoensis.</title>
        <authorList>
            <person name="Noda S."/>
            <person name="Aihara C."/>
            <person name="Yuki M."/>
            <person name="Ohkuma M."/>
        </authorList>
    </citation>
    <scope>NUCLEOTIDE SEQUENCE [LARGE SCALE GENOMIC DNA]</scope>
    <source>
        <strain evidence="5 6">NtB2</strain>
    </source>
</reference>
<name>A0A2R5HFR7_9LACT</name>
<dbReference type="InterPro" id="IPR036388">
    <property type="entry name" value="WH-like_DNA-bd_sf"/>
</dbReference>
<evidence type="ECO:0000256" key="3">
    <source>
        <dbReference type="ARBA" id="ARBA00023163"/>
    </source>
</evidence>
<sequence>MELLEDKKCLAGSVINTLKGKFALEILSAILDGHLHYGYLIRNIDGINPRILATRLRAFEEEGILSRKVLPLIPPQVEYRLTDKGMALYPIIEAMRDWHLEYN</sequence>
<dbReference type="RefSeq" id="WP_109245864.1">
    <property type="nucleotide sequence ID" value="NZ_BFFO01000005.1"/>
</dbReference>
<comment type="caution">
    <text evidence="5">The sequence shown here is derived from an EMBL/GenBank/DDBJ whole genome shotgun (WGS) entry which is preliminary data.</text>
</comment>
<dbReference type="Proteomes" id="UP000245021">
    <property type="component" value="Unassembled WGS sequence"/>
</dbReference>
<organism evidence="5 6">
    <name type="scientific">Lactococcus termiticola</name>
    <dbReference type="NCBI Taxonomy" id="2169526"/>
    <lineage>
        <taxon>Bacteria</taxon>
        <taxon>Bacillati</taxon>
        <taxon>Bacillota</taxon>
        <taxon>Bacilli</taxon>
        <taxon>Lactobacillales</taxon>
        <taxon>Streptococcaceae</taxon>
        <taxon>Lactococcus</taxon>
    </lineage>
</organism>
<gene>
    <name evidence="5" type="ORF">NtB2_01034</name>
</gene>
<keyword evidence="2" id="KW-0238">DNA-binding</keyword>
<dbReference type="Pfam" id="PF01638">
    <property type="entry name" value="HxlR"/>
    <property type="match status" value="1"/>
</dbReference>
<dbReference type="GO" id="GO:0003677">
    <property type="term" value="F:DNA binding"/>
    <property type="evidence" value="ECO:0007669"/>
    <property type="project" value="UniProtKB-KW"/>
</dbReference>
<dbReference type="PANTHER" id="PTHR33204">
    <property type="entry name" value="TRANSCRIPTIONAL REGULATOR, MARR FAMILY"/>
    <property type="match status" value="1"/>
</dbReference>
<dbReference type="AlphaFoldDB" id="A0A2R5HFR7"/>
<evidence type="ECO:0000313" key="6">
    <source>
        <dbReference type="Proteomes" id="UP000245021"/>
    </source>
</evidence>